<keyword evidence="1" id="KW-0472">Membrane</keyword>
<proteinExistence type="predicted"/>
<feature type="transmembrane region" description="Helical" evidence="1">
    <location>
        <begin position="7"/>
        <end position="28"/>
    </location>
</feature>
<keyword evidence="1" id="KW-1133">Transmembrane helix</keyword>
<organism evidence="2 3">
    <name type="scientific">Flavobacterium azizsancarii</name>
    <dbReference type="NCBI Taxonomy" id="2961580"/>
    <lineage>
        <taxon>Bacteria</taxon>
        <taxon>Pseudomonadati</taxon>
        <taxon>Bacteroidota</taxon>
        <taxon>Flavobacteriia</taxon>
        <taxon>Flavobacteriales</taxon>
        <taxon>Flavobacteriaceae</taxon>
        <taxon>Flavobacterium</taxon>
    </lineage>
</organism>
<reference evidence="2 3" key="1">
    <citation type="journal article" date="2023" name="Chemosphere">
        <title>Whole genome analysis of Flavobacterium aziz-sancarii sp. nov., isolated from Ardley Island (Antarctica), revealed a rich resistome and bioremediation potential.</title>
        <authorList>
            <person name="Otur C."/>
            <person name="Okay S."/>
            <person name="Kurt-Kizildogan A."/>
        </authorList>
    </citation>
    <scope>NUCLEOTIDE SEQUENCE [LARGE SCALE GENOMIC DNA]</scope>
    <source>
        <strain evidence="2 3">AC</strain>
    </source>
</reference>
<name>A0ABT4WD54_9FLAO</name>
<evidence type="ECO:0000313" key="2">
    <source>
        <dbReference type="EMBL" id="MDA6070059.1"/>
    </source>
</evidence>
<keyword evidence="1" id="KW-0812">Transmembrane</keyword>
<dbReference type="RefSeq" id="WP_271335869.1">
    <property type="nucleotide sequence ID" value="NZ_JAMZNK010000013.1"/>
</dbReference>
<gene>
    <name evidence="2" type="ORF">NJT12_10560</name>
</gene>
<dbReference type="Proteomes" id="UP001212170">
    <property type="component" value="Unassembled WGS sequence"/>
</dbReference>
<evidence type="ECO:0000256" key="1">
    <source>
        <dbReference type="SAM" id="Phobius"/>
    </source>
</evidence>
<feature type="transmembrane region" description="Helical" evidence="1">
    <location>
        <begin position="40"/>
        <end position="60"/>
    </location>
</feature>
<dbReference type="EMBL" id="JAMZNK010000013">
    <property type="protein sequence ID" value="MDA6070059.1"/>
    <property type="molecule type" value="Genomic_DNA"/>
</dbReference>
<keyword evidence="3" id="KW-1185">Reference proteome</keyword>
<sequence>MKTSKIIKVIISLLLIILLVWIISSMVVPSSAQGLNIMSILLISPYIFLAILLFSIIAIYRNKKQKTWWVILVITIVLLAISIISLSVFLGLPFGAGTN</sequence>
<protein>
    <submittedName>
        <fullName evidence="2">Uncharacterized protein</fullName>
    </submittedName>
</protein>
<accession>A0ABT4WD54</accession>
<evidence type="ECO:0000313" key="3">
    <source>
        <dbReference type="Proteomes" id="UP001212170"/>
    </source>
</evidence>
<comment type="caution">
    <text evidence="2">The sequence shown here is derived from an EMBL/GenBank/DDBJ whole genome shotgun (WGS) entry which is preliminary data.</text>
</comment>
<feature type="transmembrane region" description="Helical" evidence="1">
    <location>
        <begin position="67"/>
        <end position="92"/>
    </location>
</feature>